<protein>
    <submittedName>
        <fullName evidence="1">Uncharacterized protein</fullName>
    </submittedName>
</protein>
<dbReference type="EMBL" id="GBRH01160609">
    <property type="protein sequence ID" value="JAE37287.1"/>
    <property type="molecule type" value="Transcribed_RNA"/>
</dbReference>
<sequence>MHRHQRVQQGRNICLYLITLFDNIQIQDNKQTHTTTNTSFQGLLFVPHPNEHG</sequence>
<accession>A0A0A9HKL3</accession>
<reference evidence="1" key="2">
    <citation type="journal article" date="2015" name="Data Brief">
        <title>Shoot transcriptome of the giant reed, Arundo donax.</title>
        <authorList>
            <person name="Barrero R.A."/>
            <person name="Guerrero F.D."/>
            <person name="Moolhuijzen P."/>
            <person name="Goolsby J.A."/>
            <person name="Tidwell J."/>
            <person name="Bellgard S.E."/>
            <person name="Bellgard M.I."/>
        </authorList>
    </citation>
    <scope>NUCLEOTIDE SEQUENCE</scope>
    <source>
        <tissue evidence="1">Shoot tissue taken approximately 20 cm above the soil surface</tissue>
    </source>
</reference>
<dbReference type="AlphaFoldDB" id="A0A0A9HKL3"/>
<organism evidence="1">
    <name type="scientific">Arundo donax</name>
    <name type="common">Giant reed</name>
    <name type="synonym">Donax arundinaceus</name>
    <dbReference type="NCBI Taxonomy" id="35708"/>
    <lineage>
        <taxon>Eukaryota</taxon>
        <taxon>Viridiplantae</taxon>
        <taxon>Streptophyta</taxon>
        <taxon>Embryophyta</taxon>
        <taxon>Tracheophyta</taxon>
        <taxon>Spermatophyta</taxon>
        <taxon>Magnoliopsida</taxon>
        <taxon>Liliopsida</taxon>
        <taxon>Poales</taxon>
        <taxon>Poaceae</taxon>
        <taxon>PACMAD clade</taxon>
        <taxon>Arundinoideae</taxon>
        <taxon>Arundineae</taxon>
        <taxon>Arundo</taxon>
    </lineage>
</organism>
<reference evidence="1" key="1">
    <citation type="submission" date="2014-09" db="EMBL/GenBank/DDBJ databases">
        <authorList>
            <person name="Magalhaes I.L.F."/>
            <person name="Oliveira U."/>
            <person name="Santos F.R."/>
            <person name="Vidigal T.H.D.A."/>
            <person name="Brescovit A.D."/>
            <person name="Santos A.J."/>
        </authorList>
    </citation>
    <scope>NUCLEOTIDE SEQUENCE</scope>
    <source>
        <tissue evidence="1">Shoot tissue taken approximately 20 cm above the soil surface</tissue>
    </source>
</reference>
<proteinExistence type="predicted"/>
<name>A0A0A9HKL3_ARUDO</name>
<evidence type="ECO:0000313" key="1">
    <source>
        <dbReference type="EMBL" id="JAE37287.1"/>
    </source>
</evidence>